<dbReference type="PATRIC" id="fig|1286094.4.peg.3977"/>
<dbReference type="Proteomes" id="UP000014629">
    <property type="component" value="Unassembled WGS sequence"/>
</dbReference>
<name>S4ANC7_9ACTN</name>
<evidence type="ECO:0008006" key="3">
    <source>
        <dbReference type="Google" id="ProtNLM"/>
    </source>
</evidence>
<reference evidence="1 2" key="1">
    <citation type="submission" date="2013-02" db="EMBL/GenBank/DDBJ databases">
        <title>Draft Genome Sequence of Streptomyces aurantiacus, Which Produces Setomimycin.</title>
        <authorList>
            <person name="Gruening B.A."/>
            <person name="Praeg A."/>
            <person name="Erxleben A."/>
            <person name="Guenther S."/>
            <person name="Mueller M."/>
        </authorList>
    </citation>
    <scope>NUCLEOTIDE SEQUENCE [LARGE SCALE GENOMIC DNA]</scope>
    <source>
        <strain evidence="1 2">JA 4570</strain>
    </source>
</reference>
<accession>S4ANC7</accession>
<evidence type="ECO:0000313" key="2">
    <source>
        <dbReference type="Proteomes" id="UP000014629"/>
    </source>
</evidence>
<proteinExistence type="predicted"/>
<evidence type="ECO:0000313" key="1">
    <source>
        <dbReference type="EMBL" id="EPH42937.1"/>
    </source>
</evidence>
<sequence length="144" mass="15211">MGVPDAAFVALHAHPDDGFTANVTVDSAYRPDAAPLAEIGDESVADLAGVAETLDVTSRREIGSAAAPGLTQTLALTTAVNGVRRELTQSQVYLSLLDVHDPGRRVVVRLILTATAAQHDDVLEDFRDIVATVRPTPDTQNPSE</sequence>
<dbReference type="EMBL" id="AOPZ01000198">
    <property type="protein sequence ID" value="EPH42937.1"/>
    <property type="molecule type" value="Genomic_DNA"/>
</dbReference>
<protein>
    <recommendedName>
        <fullName evidence="3">DUF1795 domain-containing protein</fullName>
    </recommendedName>
</protein>
<dbReference type="AlphaFoldDB" id="S4ANC7"/>
<dbReference type="Gene3D" id="3.40.1000.10">
    <property type="entry name" value="Mog1/PsbP, alpha/beta/alpha sandwich"/>
    <property type="match status" value="1"/>
</dbReference>
<comment type="caution">
    <text evidence="1">The sequence shown here is derived from an EMBL/GenBank/DDBJ whole genome shotgun (WGS) entry which is preliminary data.</text>
</comment>
<gene>
    <name evidence="1" type="ORF">STRAU_4021</name>
</gene>
<keyword evidence="2" id="KW-1185">Reference proteome</keyword>
<organism evidence="1 2">
    <name type="scientific">Streptomyces aurantiacus JA 4570</name>
    <dbReference type="NCBI Taxonomy" id="1286094"/>
    <lineage>
        <taxon>Bacteria</taxon>
        <taxon>Bacillati</taxon>
        <taxon>Actinomycetota</taxon>
        <taxon>Actinomycetes</taxon>
        <taxon>Kitasatosporales</taxon>
        <taxon>Streptomycetaceae</taxon>
        <taxon>Streptomyces</taxon>
        <taxon>Streptomyces aurantiacus group</taxon>
    </lineage>
</organism>